<dbReference type="EMBL" id="HBGD01004673">
    <property type="protein sequence ID" value="CAD9080658.1"/>
    <property type="molecule type" value="Transcribed_RNA"/>
</dbReference>
<name>A0A7S1PGQ9_9EUKA</name>
<feature type="compositionally biased region" description="Low complexity" evidence="1">
    <location>
        <begin position="186"/>
        <end position="196"/>
    </location>
</feature>
<feature type="compositionally biased region" description="Basic and acidic residues" evidence="1">
    <location>
        <begin position="278"/>
        <end position="289"/>
    </location>
</feature>
<organism evidence="2">
    <name type="scientific">Percolomonas cosmopolitus</name>
    <dbReference type="NCBI Taxonomy" id="63605"/>
    <lineage>
        <taxon>Eukaryota</taxon>
        <taxon>Discoba</taxon>
        <taxon>Heterolobosea</taxon>
        <taxon>Tetramitia</taxon>
        <taxon>Eutetramitia</taxon>
        <taxon>Percolomonadidae</taxon>
        <taxon>Percolomonas</taxon>
    </lineage>
</organism>
<feature type="compositionally biased region" description="Polar residues" evidence="1">
    <location>
        <begin position="22"/>
        <end position="32"/>
    </location>
</feature>
<feature type="region of interest" description="Disordered" evidence="1">
    <location>
        <begin position="1"/>
        <end position="33"/>
    </location>
</feature>
<feature type="region of interest" description="Disordered" evidence="1">
    <location>
        <begin position="134"/>
        <end position="196"/>
    </location>
</feature>
<evidence type="ECO:0000256" key="1">
    <source>
        <dbReference type="SAM" id="MobiDB-lite"/>
    </source>
</evidence>
<sequence>MNSSPQSSSSSSSSSDHHPQSNENSSAELSGNNPPPSALFSGVIVWYTDMGHTIIQAPNASIIPQNVVLLQKYFPLMLHYIAENVISVTKRTQFYLINIETGGIPAFIPHDRILELVRKYEHEHMQNIDHELQQEIHPPPPQPHTTTEHSPNGHHTPTDSPTDPINQITQHMQHHQFFDPKRSSPQQQFQQQQQFYQPNAPQHVFPQHPFYSPPQYFAPPMQGSFPPFGGPHPSYGALPHDALPQSGIPNMSPSPAMGTYSPSSMHPQAPHGHPSASRRTDYYRQDRRRSPGQKPHMSHQNKKYQFRFNKYYKKSKSDRPKSGIEIEDEYHMSGALFYTIRSGKVSLLLQKRVQWDKEQKSTKNIWLHFYAPRDNNVDVDSVSTIARAFTNDTCGAIAKRDMDKATKDLEILLRNPKHNESIYVEESEYHVHLCSLDSSLLHEKEINAILKGQHESDPNRSSSDRCMEVAWFDLELILKKVKMSRPDQQVSGIRNGEGYLSQVTKGILAHQMIHDRLKEIAHMSHSDSKRGFKKVWRGRGGSTYRGTKRGGYSPSAGRHSPSSTANNSNNNNGTGKHKPQDKKADFQGEESFPQLQGASATKEKPPKTDQKQKSSEEATVLKRP</sequence>
<proteinExistence type="predicted"/>
<feature type="compositionally biased region" description="Low complexity" evidence="1">
    <location>
        <begin position="1"/>
        <end position="14"/>
    </location>
</feature>
<feature type="compositionally biased region" description="Low complexity" evidence="1">
    <location>
        <begin position="227"/>
        <end position="236"/>
    </location>
</feature>
<gene>
    <name evidence="2" type="ORF">PCOS0759_LOCUS3898</name>
</gene>
<feature type="compositionally biased region" description="Basic residues" evidence="1">
    <location>
        <begin position="290"/>
        <end position="301"/>
    </location>
</feature>
<protein>
    <submittedName>
        <fullName evidence="2">Uncharacterized protein</fullName>
    </submittedName>
</protein>
<feature type="region of interest" description="Disordered" evidence="1">
    <location>
        <begin position="524"/>
        <end position="624"/>
    </location>
</feature>
<accession>A0A7S1PGQ9</accession>
<reference evidence="2" key="1">
    <citation type="submission" date="2021-01" db="EMBL/GenBank/DDBJ databases">
        <authorList>
            <person name="Corre E."/>
            <person name="Pelletier E."/>
            <person name="Niang G."/>
            <person name="Scheremetjew M."/>
            <person name="Finn R."/>
            <person name="Kale V."/>
            <person name="Holt S."/>
            <person name="Cochrane G."/>
            <person name="Meng A."/>
            <person name="Brown T."/>
            <person name="Cohen L."/>
        </authorList>
    </citation>
    <scope>NUCLEOTIDE SEQUENCE</scope>
    <source>
        <strain evidence="2">WS</strain>
    </source>
</reference>
<feature type="compositionally biased region" description="Polar residues" evidence="1">
    <location>
        <begin position="153"/>
        <end position="171"/>
    </location>
</feature>
<evidence type="ECO:0000313" key="2">
    <source>
        <dbReference type="EMBL" id="CAD9080658.1"/>
    </source>
</evidence>
<feature type="compositionally biased region" description="Basic and acidic residues" evidence="1">
    <location>
        <begin position="601"/>
        <end position="624"/>
    </location>
</feature>
<feature type="compositionally biased region" description="Low complexity" evidence="1">
    <location>
        <begin position="560"/>
        <end position="572"/>
    </location>
</feature>
<dbReference type="AlphaFoldDB" id="A0A7S1PGQ9"/>
<feature type="region of interest" description="Disordered" evidence="1">
    <location>
        <begin position="227"/>
        <end position="301"/>
    </location>
</feature>